<sequence>MSPTLGGNMFESCHHRPCERRTAIVYCIFLAVAYVGALYVLVPSKVRNLTRDHHLQIQYRSMASILVSALALMSYPYMFCVSNIEEEPNADNNNQMFSLRQIMFQPYFLTAVLFHTMTLYLGPIVASLVRVFEIRKLSVAQGKAVGSYPMVVFQQLLQPDLHSFLTPDSKDEFWKNTRNYIVAPWTEELVFRGCMIPPLLASGMSVAKASMVAPLFFGVAHVHHALTRLAKGEPLAPVLFITTFQFLYTSLFGMYASYAFIRTGSVLAVTVSHAYCNWMGLPDLSFVQIRHPMYQYRILLLASFLTGVFTFKYFLKSDDLLPLPPRLPTLIVQMTDGQ</sequence>
<evidence type="ECO:0000256" key="11">
    <source>
        <dbReference type="SAM" id="Phobius"/>
    </source>
</evidence>
<dbReference type="Pfam" id="PF02517">
    <property type="entry name" value="Rce1-like"/>
    <property type="match status" value="1"/>
</dbReference>
<comment type="subcellular location">
    <subcellularLocation>
        <location evidence="1">Endoplasmic reticulum membrane</location>
        <topology evidence="1">Multi-pass membrane protein</topology>
    </subcellularLocation>
</comment>
<dbReference type="EC" id="3.4.26.1" evidence="10"/>
<feature type="transmembrane region" description="Helical" evidence="11">
    <location>
        <begin position="23"/>
        <end position="42"/>
    </location>
</feature>
<evidence type="ECO:0000259" key="12">
    <source>
        <dbReference type="Pfam" id="PF02517"/>
    </source>
</evidence>
<evidence type="ECO:0000256" key="7">
    <source>
        <dbReference type="ARBA" id="ARBA00022989"/>
    </source>
</evidence>
<dbReference type="GO" id="GO:0004222">
    <property type="term" value="F:metalloendopeptidase activity"/>
    <property type="evidence" value="ECO:0007669"/>
    <property type="project" value="InterPro"/>
</dbReference>
<dbReference type="Proteomes" id="UP000693970">
    <property type="component" value="Unassembled WGS sequence"/>
</dbReference>
<evidence type="ECO:0000256" key="10">
    <source>
        <dbReference type="ARBA" id="ARBA00049729"/>
    </source>
</evidence>
<feature type="transmembrane region" description="Helical" evidence="11">
    <location>
        <begin position="298"/>
        <end position="315"/>
    </location>
</feature>
<reference evidence="13" key="1">
    <citation type="journal article" date="2021" name="Sci. Rep.">
        <title>Diploid genomic architecture of Nitzschia inconspicua, an elite biomass production diatom.</title>
        <authorList>
            <person name="Oliver A."/>
            <person name="Podell S."/>
            <person name="Pinowska A."/>
            <person name="Traller J.C."/>
            <person name="Smith S.R."/>
            <person name="McClure R."/>
            <person name="Beliaev A."/>
            <person name="Bohutskyi P."/>
            <person name="Hill E.A."/>
            <person name="Rabines A."/>
            <person name="Zheng H."/>
            <person name="Allen L.Z."/>
            <person name="Kuo A."/>
            <person name="Grigoriev I.V."/>
            <person name="Allen A.E."/>
            <person name="Hazlebeck D."/>
            <person name="Allen E.E."/>
        </authorList>
    </citation>
    <scope>NUCLEOTIDE SEQUENCE</scope>
    <source>
        <strain evidence="13">Hildebrandi</strain>
    </source>
</reference>
<evidence type="ECO:0000256" key="9">
    <source>
        <dbReference type="ARBA" id="ARBA00047280"/>
    </source>
</evidence>
<name>A0A9K3KZZ0_9STRA</name>
<keyword evidence="5" id="KW-0378">Hydrolase</keyword>
<reference evidence="13" key="2">
    <citation type="submission" date="2021-04" db="EMBL/GenBank/DDBJ databases">
        <authorList>
            <person name="Podell S."/>
        </authorList>
    </citation>
    <scope>NUCLEOTIDE SEQUENCE</scope>
    <source>
        <strain evidence="13">Hildebrandi</strain>
    </source>
</reference>
<dbReference type="PANTHER" id="PTHR13046">
    <property type="entry name" value="PROTEASE U48 CAAX PRENYL PROTEASE RCE1"/>
    <property type="match status" value="1"/>
</dbReference>
<evidence type="ECO:0000256" key="2">
    <source>
        <dbReference type="ARBA" id="ARBA00006897"/>
    </source>
</evidence>
<dbReference type="PANTHER" id="PTHR13046:SF0">
    <property type="entry name" value="CAAX PRENYL PROTEASE 2"/>
    <property type="match status" value="1"/>
</dbReference>
<dbReference type="EMBL" id="JAGRRH010000017">
    <property type="protein sequence ID" value="KAG7352907.1"/>
    <property type="molecule type" value="Genomic_DNA"/>
</dbReference>
<protein>
    <recommendedName>
        <fullName evidence="10">intramembrane prenyl-peptidase Rce1</fullName>
        <ecNumber evidence="10">3.4.26.1</ecNumber>
    </recommendedName>
</protein>
<dbReference type="InterPro" id="IPR039731">
    <property type="entry name" value="Rce1"/>
</dbReference>
<evidence type="ECO:0000256" key="5">
    <source>
        <dbReference type="ARBA" id="ARBA00022801"/>
    </source>
</evidence>
<evidence type="ECO:0000256" key="4">
    <source>
        <dbReference type="ARBA" id="ARBA00022692"/>
    </source>
</evidence>
<feature type="transmembrane region" description="Helical" evidence="11">
    <location>
        <begin position="104"/>
        <end position="129"/>
    </location>
</feature>
<keyword evidence="4 11" id="KW-0812">Transmembrane</keyword>
<evidence type="ECO:0000256" key="3">
    <source>
        <dbReference type="ARBA" id="ARBA00022670"/>
    </source>
</evidence>
<keyword evidence="7 11" id="KW-1133">Transmembrane helix</keyword>
<dbReference type="GO" id="GO:0071586">
    <property type="term" value="P:CAAX-box protein processing"/>
    <property type="evidence" value="ECO:0007669"/>
    <property type="project" value="InterPro"/>
</dbReference>
<evidence type="ECO:0000256" key="1">
    <source>
        <dbReference type="ARBA" id="ARBA00004477"/>
    </source>
</evidence>
<dbReference type="GO" id="GO:0005789">
    <property type="term" value="C:endoplasmic reticulum membrane"/>
    <property type="evidence" value="ECO:0007669"/>
    <property type="project" value="UniProtKB-SubCell"/>
</dbReference>
<feature type="transmembrane region" description="Helical" evidence="11">
    <location>
        <begin position="63"/>
        <end position="84"/>
    </location>
</feature>
<evidence type="ECO:0000256" key="6">
    <source>
        <dbReference type="ARBA" id="ARBA00022824"/>
    </source>
</evidence>
<comment type="caution">
    <text evidence="13">The sequence shown here is derived from an EMBL/GenBank/DDBJ whole genome shotgun (WGS) entry which is preliminary data.</text>
</comment>
<gene>
    <name evidence="13" type="ORF">IV203_008955</name>
</gene>
<keyword evidence="3 13" id="KW-0645">Protease</keyword>
<keyword evidence="8 11" id="KW-0472">Membrane</keyword>
<feature type="domain" description="CAAX prenyl protease 2/Lysostaphin resistance protein A-like" evidence="12">
    <location>
        <begin position="177"/>
        <end position="279"/>
    </location>
</feature>
<proteinExistence type="inferred from homology"/>
<accession>A0A9K3KZZ0</accession>
<dbReference type="AlphaFoldDB" id="A0A9K3KZZ0"/>
<keyword evidence="14" id="KW-1185">Reference proteome</keyword>
<feature type="transmembrane region" description="Helical" evidence="11">
    <location>
        <begin position="238"/>
        <end position="261"/>
    </location>
</feature>
<evidence type="ECO:0000313" key="14">
    <source>
        <dbReference type="Proteomes" id="UP000693970"/>
    </source>
</evidence>
<organism evidence="13 14">
    <name type="scientific">Nitzschia inconspicua</name>
    <dbReference type="NCBI Taxonomy" id="303405"/>
    <lineage>
        <taxon>Eukaryota</taxon>
        <taxon>Sar</taxon>
        <taxon>Stramenopiles</taxon>
        <taxon>Ochrophyta</taxon>
        <taxon>Bacillariophyta</taxon>
        <taxon>Bacillariophyceae</taxon>
        <taxon>Bacillariophycidae</taxon>
        <taxon>Bacillariales</taxon>
        <taxon>Bacillariaceae</taxon>
        <taxon>Nitzschia</taxon>
    </lineage>
</organism>
<comment type="catalytic activity">
    <reaction evidence="9">
        <text>Hydrolyzes the peptide bond -P2-(S-farnesyl or geranylgeranyl)C-P1'-P2'-P3'-COOH where P1' and P2' are amino acids with aliphatic sidechains and P3' is any C-terminal residue.</text>
        <dbReference type="EC" id="3.4.26.1"/>
    </reaction>
</comment>
<evidence type="ECO:0000256" key="8">
    <source>
        <dbReference type="ARBA" id="ARBA00023136"/>
    </source>
</evidence>
<dbReference type="OrthoDB" id="271604at2759"/>
<keyword evidence="6" id="KW-0256">Endoplasmic reticulum</keyword>
<evidence type="ECO:0000313" key="13">
    <source>
        <dbReference type="EMBL" id="KAG7352907.1"/>
    </source>
</evidence>
<dbReference type="InterPro" id="IPR003675">
    <property type="entry name" value="Rce1/LyrA-like_dom"/>
</dbReference>
<comment type="similarity">
    <text evidence="2">Belongs to the peptidase U48 family.</text>
</comment>